<evidence type="ECO:0000313" key="10">
    <source>
        <dbReference type="Ensembl" id="ENSMPUP00000012516.1"/>
    </source>
</evidence>
<protein>
    <submittedName>
        <fullName evidence="10">Uncharacterized protein</fullName>
    </submittedName>
</protein>
<dbReference type="HOGENOM" id="CLU_049038_0_0_1"/>
<dbReference type="GeneTree" id="ENSGT00940000160667"/>
<keyword evidence="2" id="KW-0479">Metal-binding</keyword>
<evidence type="ECO:0000256" key="2">
    <source>
        <dbReference type="ARBA" id="ARBA00022723"/>
    </source>
</evidence>
<feature type="compositionally biased region" description="Low complexity" evidence="9">
    <location>
        <begin position="258"/>
        <end position="269"/>
    </location>
</feature>
<reference evidence="10" key="1">
    <citation type="submission" date="2024-06" db="UniProtKB">
        <authorList>
            <consortium name="Ensembl"/>
        </authorList>
    </citation>
    <scope>IDENTIFICATION</scope>
</reference>
<dbReference type="eggNOG" id="KOG1721">
    <property type="taxonomic scope" value="Eukaryota"/>
</dbReference>
<dbReference type="AlphaFoldDB" id="M3YMF9"/>
<accession>M3YMF9</accession>
<dbReference type="PANTHER" id="PTHR45993">
    <property type="entry name" value="B-CELL LYMPHOMA/LEUKEMIA 11"/>
    <property type="match status" value="1"/>
</dbReference>
<keyword evidence="6" id="KW-0805">Transcription regulation</keyword>
<evidence type="ECO:0000256" key="8">
    <source>
        <dbReference type="ARBA" id="ARBA00023242"/>
    </source>
</evidence>
<dbReference type="GO" id="GO:0008270">
    <property type="term" value="F:zinc ion binding"/>
    <property type="evidence" value="ECO:0007669"/>
    <property type="project" value="UniProtKB-KW"/>
</dbReference>
<evidence type="ECO:0000256" key="9">
    <source>
        <dbReference type="SAM" id="MobiDB-lite"/>
    </source>
</evidence>
<evidence type="ECO:0000256" key="6">
    <source>
        <dbReference type="ARBA" id="ARBA00023015"/>
    </source>
</evidence>
<feature type="region of interest" description="Disordered" evidence="9">
    <location>
        <begin position="1"/>
        <end position="44"/>
    </location>
</feature>
<name>M3YMF9_MUSPF</name>
<dbReference type="GO" id="GO:0005634">
    <property type="term" value="C:nucleus"/>
    <property type="evidence" value="ECO:0007669"/>
    <property type="project" value="UniProtKB-SubCell"/>
</dbReference>
<organism evidence="10">
    <name type="scientific">Mustela putorius furo</name>
    <name type="common">European domestic ferret</name>
    <name type="synonym">Mustela furo</name>
    <dbReference type="NCBI Taxonomy" id="9669"/>
    <lineage>
        <taxon>Eukaryota</taxon>
        <taxon>Metazoa</taxon>
        <taxon>Chordata</taxon>
        <taxon>Craniata</taxon>
        <taxon>Vertebrata</taxon>
        <taxon>Euteleostomi</taxon>
        <taxon>Mammalia</taxon>
        <taxon>Eutheria</taxon>
        <taxon>Laurasiatheria</taxon>
        <taxon>Carnivora</taxon>
        <taxon>Caniformia</taxon>
        <taxon>Musteloidea</taxon>
        <taxon>Mustelidae</taxon>
        <taxon>Mustelinae</taxon>
        <taxon>Mustela</taxon>
    </lineage>
</organism>
<dbReference type="STRING" id="9669.ENSMPUP00000012516"/>
<comment type="subcellular location">
    <subcellularLocation>
        <location evidence="1">Nucleus</location>
    </subcellularLocation>
</comment>
<evidence type="ECO:0000256" key="1">
    <source>
        <dbReference type="ARBA" id="ARBA00004123"/>
    </source>
</evidence>
<dbReference type="GO" id="GO:2000171">
    <property type="term" value="P:negative regulation of dendrite development"/>
    <property type="evidence" value="ECO:0007669"/>
    <property type="project" value="TreeGrafter"/>
</dbReference>
<dbReference type="PANTHER" id="PTHR45993:SF2">
    <property type="entry name" value="ZINC FINGER PROTEIN 296"/>
    <property type="match status" value="1"/>
</dbReference>
<evidence type="ECO:0000256" key="5">
    <source>
        <dbReference type="ARBA" id="ARBA00022833"/>
    </source>
</evidence>
<dbReference type="GO" id="GO:0006357">
    <property type="term" value="P:regulation of transcription by RNA polymerase II"/>
    <property type="evidence" value="ECO:0007669"/>
    <property type="project" value="TreeGrafter"/>
</dbReference>
<dbReference type="OMA" id="RCACAQD"/>
<dbReference type="InterPro" id="IPR051497">
    <property type="entry name" value="Dev/Hematopoietic_TF"/>
</dbReference>
<dbReference type="EMBL" id="AEYP01000354">
    <property type="status" value="NOT_ANNOTATED_CDS"/>
    <property type="molecule type" value="Genomic_DNA"/>
</dbReference>
<keyword evidence="3" id="KW-0677">Repeat</keyword>
<feature type="region of interest" description="Disordered" evidence="9">
    <location>
        <begin position="247"/>
        <end position="308"/>
    </location>
</feature>
<sequence>AEMPDFAVEVKPQPKTQILRPHPELGPFSRKEAPAPGRSDSLPHARWGPPPCPLPLEPCAVLWMPLTLDPHDCPPWTDKYLDLWTHGCCLLAFPLEATTAFVDHQRLDCQLFRSPSSCLGAECKNPKALSCLPGGGQSAGAWKPKCHAQWDRELSISQTEPEAPADPLAEVAAAVLAVVGLETEAKGPWVTISQKQSTLCQVHRKSLSFSNLEVHMGWLPGWQPSASDQRPYSQMYPWSPRRAKASKVSATNSDSLEPAARATAPSAASLPCSRGGAGAAAEESVGLRQQRNEPAKSQMSTKKMPEPVGKSCGPGGICEFCGKHFTSSQRPDDGPAALAELCSYTCAQSSELDPHHCLHGLEPISACFEGPHCCLSFCPWPAQDKHPQQKHPEVGRDT</sequence>
<dbReference type="GO" id="GO:0003700">
    <property type="term" value="F:DNA-binding transcription factor activity"/>
    <property type="evidence" value="ECO:0007669"/>
    <property type="project" value="TreeGrafter"/>
</dbReference>
<keyword evidence="8" id="KW-0539">Nucleus</keyword>
<dbReference type="Ensembl" id="ENSMPUT00000012718.1">
    <property type="protein sequence ID" value="ENSMPUP00000012516.1"/>
    <property type="gene ID" value="ENSMPUG00000012610.1"/>
</dbReference>
<proteinExistence type="predicted"/>
<keyword evidence="7" id="KW-0804">Transcription</keyword>
<keyword evidence="5" id="KW-0862">Zinc</keyword>
<evidence type="ECO:0000256" key="4">
    <source>
        <dbReference type="ARBA" id="ARBA00022771"/>
    </source>
</evidence>
<keyword evidence="4" id="KW-0863">Zinc-finger</keyword>
<evidence type="ECO:0000256" key="7">
    <source>
        <dbReference type="ARBA" id="ARBA00023163"/>
    </source>
</evidence>
<evidence type="ECO:0000256" key="3">
    <source>
        <dbReference type="ARBA" id="ARBA00022737"/>
    </source>
</evidence>
<dbReference type="GO" id="GO:0000978">
    <property type="term" value="F:RNA polymerase II cis-regulatory region sequence-specific DNA binding"/>
    <property type="evidence" value="ECO:0007669"/>
    <property type="project" value="TreeGrafter"/>
</dbReference>
<dbReference type="InParanoid" id="M3YMF9"/>